<accession>A0ACB9HL07</accession>
<protein>
    <submittedName>
        <fullName evidence="1">Uncharacterized protein</fullName>
    </submittedName>
</protein>
<comment type="caution">
    <text evidence="1">The sequence shown here is derived from an EMBL/GenBank/DDBJ whole genome shotgun (WGS) entry which is preliminary data.</text>
</comment>
<sequence length="253" mass="28964">MLSQTSANFSHLESIRKHLLDDHSDIFPDSYENHISFPSIDVNDWSFLDDSYESSPFCSSNSTDFYSPFTSLISQNTIDDQTEQYSLNLDDFETCDLLLDNIDGNNNHEVISSSHSQNNTHPMFHSPIFLKETQQFSLATIPNLLAISTSNVIAIGDEAPLSVKNNIPMRRYRGVRRRPWGKFTAEMRNPEKKGKRLWLGTFETPEEAAMAYDRAAFKHRGSHALLNFPHMIESHQDYRKKLATSKKRDVGKS</sequence>
<reference evidence="1 2" key="2">
    <citation type="journal article" date="2022" name="Mol. Ecol. Resour.">
        <title>The genomes of chicory, endive, great burdock and yacon provide insights into Asteraceae paleo-polyploidization history and plant inulin production.</title>
        <authorList>
            <person name="Fan W."/>
            <person name="Wang S."/>
            <person name="Wang H."/>
            <person name="Wang A."/>
            <person name="Jiang F."/>
            <person name="Liu H."/>
            <person name="Zhao H."/>
            <person name="Xu D."/>
            <person name="Zhang Y."/>
        </authorList>
    </citation>
    <scope>NUCLEOTIDE SEQUENCE [LARGE SCALE GENOMIC DNA]</scope>
    <source>
        <strain evidence="2">cv. Yunnan</strain>
        <tissue evidence="1">Leaves</tissue>
    </source>
</reference>
<reference evidence="2" key="1">
    <citation type="journal article" date="2022" name="Mol. Ecol. Resour.">
        <title>The genomes of chicory, endive, great burdock and yacon provide insights into Asteraceae palaeo-polyploidization history and plant inulin production.</title>
        <authorList>
            <person name="Fan W."/>
            <person name="Wang S."/>
            <person name="Wang H."/>
            <person name="Wang A."/>
            <person name="Jiang F."/>
            <person name="Liu H."/>
            <person name="Zhao H."/>
            <person name="Xu D."/>
            <person name="Zhang Y."/>
        </authorList>
    </citation>
    <scope>NUCLEOTIDE SEQUENCE [LARGE SCALE GENOMIC DNA]</scope>
    <source>
        <strain evidence="2">cv. Yunnan</strain>
    </source>
</reference>
<gene>
    <name evidence="1" type="ORF">L1987_39306</name>
</gene>
<dbReference type="Proteomes" id="UP001056120">
    <property type="component" value="Linkage Group LG12"/>
</dbReference>
<keyword evidence="2" id="KW-1185">Reference proteome</keyword>
<dbReference type="EMBL" id="CM042029">
    <property type="protein sequence ID" value="KAI3796628.1"/>
    <property type="molecule type" value="Genomic_DNA"/>
</dbReference>
<evidence type="ECO:0000313" key="2">
    <source>
        <dbReference type="Proteomes" id="UP001056120"/>
    </source>
</evidence>
<proteinExistence type="predicted"/>
<organism evidence="1 2">
    <name type="scientific">Smallanthus sonchifolius</name>
    <dbReference type="NCBI Taxonomy" id="185202"/>
    <lineage>
        <taxon>Eukaryota</taxon>
        <taxon>Viridiplantae</taxon>
        <taxon>Streptophyta</taxon>
        <taxon>Embryophyta</taxon>
        <taxon>Tracheophyta</taxon>
        <taxon>Spermatophyta</taxon>
        <taxon>Magnoliopsida</taxon>
        <taxon>eudicotyledons</taxon>
        <taxon>Gunneridae</taxon>
        <taxon>Pentapetalae</taxon>
        <taxon>asterids</taxon>
        <taxon>campanulids</taxon>
        <taxon>Asterales</taxon>
        <taxon>Asteraceae</taxon>
        <taxon>Asteroideae</taxon>
        <taxon>Heliantheae alliance</taxon>
        <taxon>Millerieae</taxon>
        <taxon>Smallanthus</taxon>
    </lineage>
</organism>
<evidence type="ECO:0000313" key="1">
    <source>
        <dbReference type="EMBL" id="KAI3796628.1"/>
    </source>
</evidence>
<name>A0ACB9HL07_9ASTR</name>